<keyword evidence="1" id="KW-0732">Signal</keyword>
<sequence length="601" mass="67307">MKKNVRKMLKRIGLIVALAAISVTGYSNITAKAQENVNAKLRDINGNPVLSGENYYLISKGRDYDSYEKGGVSHKDKLTGDYLYVDPSEEKATPIQIYKEEKPGVAGQLIKDKDIGYFKMNGKYLNFATKQFCYVELEDEKKGSFQFLQQGTKNQMKLLAGTAKVSYDNFGRPSTGLFDHTNVSNESVYLNASKVGPLGHLSYDDMWVEISPSSLNMTNNYALKPVPKISSKQGDVLKFNYYNNDDFENKTSSKNGPFVENGTKYRVKYHVIANSDTNLSLSFRDKKIAETNISKTTADKYTTVDGPVVVLSKGENTVEVENVNGGNVKISHVEFIPLNDSDVTNLNPIKKELDLDKTFNVRDAINQSAAYYSPDQNVVYLGNTRQYITYKFNAPEKGEYKINLGDSVTSTAKGLNLISNLRVLNLNNNKYNKEDKIELVKGENKLKVLVKPFESSYVDTVSINENGVKQSSDKYEAELLKNGGKNIKVEGSKVTFNGLDSYVDLKINNKTGNYKDVTIDVQGKGEFVLTNQYSGATIYGPSHINNVIDRLNWAVRKEIPSRNMKLNPGVNIIRISPQNNGHLLNTVNVKRYFREIVGYSK</sequence>
<accession>A0ABP3UMA9</accession>
<protein>
    <submittedName>
        <fullName evidence="2">Uncharacterized protein</fullName>
    </submittedName>
</protein>
<keyword evidence="3" id="KW-1185">Reference proteome</keyword>
<dbReference type="RefSeq" id="WP_343759817.1">
    <property type="nucleotide sequence ID" value="NZ_BAAACG010000006.1"/>
</dbReference>
<comment type="caution">
    <text evidence="2">The sequence shown here is derived from an EMBL/GenBank/DDBJ whole genome shotgun (WGS) entry which is preliminary data.</text>
</comment>
<dbReference type="Gene3D" id="2.60.120.260">
    <property type="entry name" value="Galactose-binding domain-like"/>
    <property type="match status" value="1"/>
</dbReference>
<name>A0ABP3UMA9_9CLOT</name>
<dbReference type="EMBL" id="BAAACG010000006">
    <property type="protein sequence ID" value="GAA0736616.1"/>
    <property type="molecule type" value="Genomic_DNA"/>
</dbReference>
<organism evidence="2 3">
    <name type="scientific">Clostridium oceanicum</name>
    <dbReference type="NCBI Taxonomy" id="1543"/>
    <lineage>
        <taxon>Bacteria</taxon>
        <taxon>Bacillati</taxon>
        <taxon>Bacillota</taxon>
        <taxon>Clostridia</taxon>
        <taxon>Eubacteriales</taxon>
        <taxon>Clostridiaceae</taxon>
        <taxon>Clostridium</taxon>
    </lineage>
</organism>
<gene>
    <name evidence="2" type="ORF">GCM10008906_11850</name>
</gene>
<dbReference type="InterPro" id="IPR002160">
    <property type="entry name" value="Prot_inh_Kunz-lg"/>
</dbReference>
<evidence type="ECO:0000313" key="3">
    <source>
        <dbReference type="Proteomes" id="UP001501510"/>
    </source>
</evidence>
<evidence type="ECO:0000256" key="1">
    <source>
        <dbReference type="SAM" id="SignalP"/>
    </source>
</evidence>
<dbReference type="Proteomes" id="UP001501510">
    <property type="component" value="Unassembled WGS sequence"/>
</dbReference>
<proteinExistence type="predicted"/>
<dbReference type="PROSITE" id="PS00283">
    <property type="entry name" value="SOYBEAN_KUNITZ"/>
    <property type="match status" value="1"/>
</dbReference>
<evidence type="ECO:0000313" key="2">
    <source>
        <dbReference type="EMBL" id="GAA0736616.1"/>
    </source>
</evidence>
<feature type="signal peptide" evidence="1">
    <location>
        <begin position="1"/>
        <end position="33"/>
    </location>
</feature>
<reference evidence="3" key="1">
    <citation type="journal article" date="2019" name="Int. J. Syst. Evol. Microbiol.">
        <title>The Global Catalogue of Microorganisms (GCM) 10K type strain sequencing project: providing services to taxonomists for standard genome sequencing and annotation.</title>
        <authorList>
            <consortium name="The Broad Institute Genomics Platform"/>
            <consortium name="The Broad Institute Genome Sequencing Center for Infectious Disease"/>
            <person name="Wu L."/>
            <person name="Ma J."/>
        </authorList>
    </citation>
    <scope>NUCLEOTIDE SEQUENCE [LARGE SCALE GENOMIC DNA]</scope>
    <source>
        <strain evidence="3">JCM 1407</strain>
    </source>
</reference>
<feature type="chain" id="PRO_5047323870" evidence="1">
    <location>
        <begin position="34"/>
        <end position="601"/>
    </location>
</feature>